<dbReference type="EMBL" id="CP015772">
    <property type="protein sequence ID" value="ANH80009.1"/>
    <property type="molecule type" value="Genomic_DNA"/>
</dbReference>
<proteinExistence type="predicted"/>
<evidence type="ECO:0000313" key="1">
    <source>
        <dbReference type="EMBL" id="ANH80009.1"/>
    </source>
</evidence>
<gene>
    <name evidence="1" type="ORF">A8C56_02570</name>
</gene>
<organism evidence="1 2">
    <name type="scientific">Niabella ginsenosidivorans</name>
    <dbReference type="NCBI Taxonomy" id="1176587"/>
    <lineage>
        <taxon>Bacteria</taxon>
        <taxon>Pseudomonadati</taxon>
        <taxon>Bacteroidota</taxon>
        <taxon>Chitinophagia</taxon>
        <taxon>Chitinophagales</taxon>
        <taxon>Chitinophagaceae</taxon>
        <taxon>Niabella</taxon>
    </lineage>
</organism>
<dbReference type="Proteomes" id="UP000077667">
    <property type="component" value="Chromosome"/>
</dbReference>
<evidence type="ECO:0000313" key="2">
    <source>
        <dbReference type="Proteomes" id="UP000077667"/>
    </source>
</evidence>
<accession>A0A1A9HYY6</accession>
<dbReference type="AlphaFoldDB" id="A0A1A9HYY6"/>
<name>A0A1A9HYY6_9BACT</name>
<keyword evidence="2" id="KW-1185">Reference proteome</keyword>
<reference evidence="1 2" key="1">
    <citation type="submission" date="2016-05" db="EMBL/GenBank/DDBJ databases">
        <title>Niabella ginsenosidivorans BS26 whole genome sequencing.</title>
        <authorList>
            <person name="Im W.T."/>
            <person name="Siddiqi M.Z."/>
        </authorList>
    </citation>
    <scope>NUCLEOTIDE SEQUENCE [LARGE SCALE GENOMIC DNA]</scope>
    <source>
        <strain evidence="1 2">BS26</strain>
    </source>
</reference>
<dbReference type="KEGG" id="nia:A8C56_02570"/>
<protein>
    <submittedName>
        <fullName evidence="1">Uncharacterized protein</fullName>
    </submittedName>
</protein>
<sequence length="143" mass="15454">MFNLLKSIFMLHIKSLRTLKFVLPLLALIVVTFAAFAFSSKRMPSRAPVVNDKVYEFMGDATDPDAVRDLSNWQFIGTASPCSDINKPKACTIAVDAAHATNSTLAGSNLTITALNDKGNGSTYRVAEAKDGTYSASAFNQDQ</sequence>